<dbReference type="RefSeq" id="WP_103679824.1">
    <property type="nucleotide sequence ID" value="NZ_LPWH01000053.1"/>
</dbReference>
<reference evidence="4" key="1">
    <citation type="submission" date="2015-12" db="EMBL/GenBank/DDBJ databases">
        <authorList>
            <person name="Lodha T.D."/>
            <person name="Chintalapati S."/>
            <person name="Chintalapati V.R."/>
            <person name="Sravanthi T."/>
        </authorList>
    </citation>
    <scope>NUCLEOTIDE SEQUENCE [LARGE SCALE GENOMIC DNA]</scope>
    <source>
        <strain evidence="4">JC133</strain>
    </source>
</reference>
<evidence type="ECO:0008006" key="5">
    <source>
        <dbReference type="Google" id="ProtNLM"/>
    </source>
</evidence>
<evidence type="ECO:0000256" key="2">
    <source>
        <dbReference type="SAM" id="SignalP"/>
    </source>
</evidence>
<evidence type="ECO:0000313" key="3">
    <source>
        <dbReference type="EMBL" id="POR03573.1"/>
    </source>
</evidence>
<dbReference type="AlphaFoldDB" id="A0A2S4JVQ6"/>
<feature type="chain" id="PRO_5015561049" description="Alginate export domain-containing protein" evidence="2">
    <location>
        <begin position="23"/>
        <end position="465"/>
    </location>
</feature>
<evidence type="ECO:0000256" key="1">
    <source>
        <dbReference type="SAM" id="MobiDB-lite"/>
    </source>
</evidence>
<name>A0A2S4JVQ6_9SPIO</name>
<accession>A0A2S4JVQ6</accession>
<protein>
    <recommendedName>
        <fullName evidence="5">Alginate export domain-containing protein</fullName>
    </recommendedName>
</protein>
<gene>
    <name evidence="3" type="ORF">AU468_05275</name>
</gene>
<keyword evidence="2" id="KW-0732">Signal</keyword>
<feature type="region of interest" description="Disordered" evidence="1">
    <location>
        <begin position="178"/>
        <end position="200"/>
    </location>
</feature>
<dbReference type="EMBL" id="LPWH01000053">
    <property type="protein sequence ID" value="POR03573.1"/>
    <property type="molecule type" value="Genomic_DNA"/>
</dbReference>
<feature type="compositionally biased region" description="Polar residues" evidence="1">
    <location>
        <begin position="178"/>
        <end position="188"/>
    </location>
</feature>
<keyword evidence="4" id="KW-1185">Reference proteome</keyword>
<organism evidence="3 4">
    <name type="scientific">Alkalispirochaeta sphaeroplastigenens</name>
    <dbReference type="NCBI Taxonomy" id="1187066"/>
    <lineage>
        <taxon>Bacteria</taxon>
        <taxon>Pseudomonadati</taxon>
        <taxon>Spirochaetota</taxon>
        <taxon>Spirochaetia</taxon>
        <taxon>Spirochaetales</taxon>
        <taxon>Spirochaetaceae</taxon>
        <taxon>Alkalispirochaeta</taxon>
    </lineage>
</organism>
<proteinExistence type="predicted"/>
<feature type="signal peptide" evidence="2">
    <location>
        <begin position="1"/>
        <end position="22"/>
    </location>
</feature>
<feature type="compositionally biased region" description="Basic and acidic residues" evidence="1">
    <location>
        <begin position="190"/>
        <end position="200"/>
    </location>
</feature>
<comment type="caution">
    <text evidence="3">The sequence shown here is derived from an EMBL/GenBank/DDBJ whole genome shotgun (WGS) entry which is preliminary data.</text>
</comment>
<dbReference type="Proteomes" id="UP000237350">
    <property type="component" value="Unassembled WGS sequence"/>
</dbReference>
<evidence type="ECO:0000313" key="4">
    <source>
        <dbReference type="Proteomes" id="UP000237350"/>
    </source>
</evidence>
<sequence>MKKQLLVLVVIVAMVVPMTAMAVNVTWGGSMTVEYANEATDFMSDNKRSSYIEQTVTLSALFDLGQDVSLFTEIELYDGIWEGDTNPEYEGENFLLRQAYVDVPLFGGSLKAGRIEANWADGLTTHENLRDRLWYTYEMDNVLGGPLWLIGVWDIRNAFGGNYKSELIANPLYDPTDPSSPEFISNPNYDGDRLRTPTKKEGTLGGADMWNVIVMGYNMRHSMLWGWNVAMWTGEYANGLDRVGYIGPILQMPVGPVELDFGAHTLYAFDDKKSPAFHDFNFATYLRTKIDLAALTNLQPKQVVLESQVFYNHNNSLIDDFDTWSSVVGRGGAGVLGGFGGGSDPSKAADHDPTGAFIYGLNPRWTGEFHRFLFATRATVELIPGLNLIPAAGVLHVTEDDAKTFSGAKVQESFTDFFVDLGVTYEITQRAQLYADFGIWFGDDDSYIIEDDKLMRMGIGVEITF</sequence>